<dbReference type="InterPro" id="IPR015424">
    <property type="entry name" value="PyrdxlP-dep_Trfase"/>
</dbReference>
<keyword evidence="5 7" id="KW-0413">Isomerase</keyword>
<keyword evidence="9" id="KW-1185">Reference proteome</keyword>
<dbReference type="InterPro" id="IPR004639">
    <property type="entry name" value="4pyrrol_synth_GluAld_NH2Trfase"/>
</dbReference>
<proteinExistence type="inferred from homology"/>
<protein>
    <recommendedName>
        <fullName evidence="7">Glutamate-1-semialdehyde 2,1-aminomutase</fullName>
        <shortName evidence="7">GSA</shortName>
        <ecNumber evidence="7">5.4.3.8</ecNumber>
    </recommendedName>
    <alternativeName>
        <fullName evidence="7">Glutamate-1-semialdehyde aminotransferase</fullName>
        <shortName evidence="7">GSA-AT</shortName>
    </alternativeName>
</protein>
<comment type="subcellular location">
    <subcellularLocation>
        <location evidence="7">Cytoplasm</location>
    </subcellularLocation>
</comment>
<dbReference type="HAMAP" id="MF_00375">
    <property type="entry name" value="HemL_aminotrans_3"/>
    <property type="match status" value="1"/>
</dbReference>
<sequence length="430" mass="46448">MMIKNSTKTSHLLFERAQASIPGGVNSPVRAFKSVGGTPVFFKEARGAYLYDEDGNRYIDLIASWGPMILGHSHPAVVEAVARQVHKATSFGAPTRLEIEMAELMKEMVPGLELVRMVNSGTEACMSALRLARGYTGKNKFIKFEGCYHGHADPFLVKAGSGVATFDIQSVPGVTGGTAHDTLTAPYNDIEAVQKLIDQNPGDIAAIIVEPVAGNMGCVPPQPGFLEKLRVICDRYGIILIFDEVMTGFRLAQGGAQERLGVKADLVTFGKVIGGGLPVGAFGGNRDIMSAIAPLGKVYQAGTLSGNPLAMTAGYTTLSILHNNPQIYSELDHKTQLLEQKLSEVLSANGWHFTSNRLGSMLSFHFDIDQVTNFSEAAAANQNTFRRFFHHMLSQGVYLPPSAFESYFLSNALTFEDIDFIAEAASTFTA</sequence>
<dbReference type="GO" id="GO:0030170">
    <property type="term" value="F:pyridoxal phosphate binding"/>
    <property type="evidence" value="ECO:0007669"/>
    <property type="project" value="InterPro"/>
</dbReference>
<name>A0A401XNQ8_9FLAO</name>
<dbReference type="CDD" id="cd00610">
    <property type="entry name" value="OAT_like"/>
    <property type="match status" value="1"/>
</dbReference>
<evidence type="ECO:0000256" key="3">
    <source>
        <dbReference type="ARBA" id="ARBA00008981"/>
    </source>
</evidence>
<dbReference type="InterPro" id="IPR005814">
    <property type="entry name" value="Aminotrans_3"/>
</dbReference>
<keyword evidence="4 7" id="KW-0663">Pyridoxal phosphate</keyword>
<dbReference type="PROSITE" id="PS00600">
    <property type="entry name" value="AA_TRANSFER_CLASS_3"/>
    <property type="match status" value="1"/>
</dbReference>
<dbReference type="AlphaFoldDB" id="A0A401XNQ8"/>
<dbReference type="Proteomes" id="UP000286715">
    <property type="component" value="Unassembled WGS sequence"/>
</dbReference>
<evidence type="ECO:0000256" key="5">
    <source>
        <dbReference type="ARBA" id="ARBA00023235"/>
    </source>
</evidence>
<dbReference type="GO" id="GO:0005737">
    <property type="term" value="C:cytoplasm"/>
    <property type="evidence" value="ECO:0007669"/>
    <property type="project" value="UniProtKB-SubCell"/>
</dbReference>
<dbReference type="Gene3D" id="3.40.640.10">
    <property type="entry name" value="Type I PLP-dependent aspartate aminotransferase-like (Major domain)"/>
    <property type="match status" value="1"/>
</dbReference>
<keyword evidence="6 7" id="KW-0627">Porphyrin biosynthesis</keyword>
<evidence type="ECO:0000313" key="9">
    <source>
        <dbReference type="Proteomes" id="UP000286715"/>
    </source>
</evidence>
<dbReference type="SUPFAM" id="SSF53383">
    <property type="entry name" value="PLP-dependent transferases"/>
    <property type="match status" value="1"/>
</dbReference>
<comment type="catalytic activity">
    <reaction evidence="7">
        <text>(S)-4-amino-5-oxopentanoate = 5-aminolevulinate</text>
        <dbReference type="Rhea" id="RHEA:14265"/>
        <dbReference type="ChEBI" id="CHEBI:57501"/>
        <dbReference type="ChEBI" id="CHEBI:356416"/>
        <dbReference type="EC" id="5.4.3.8"/>
    </reaction>
</comment>
<evidence type="ECO:0000256" key="7">
    <source>
        <dbReference type="HAMAP-Rule" id="MF_00375"/>
    </source>
</evidence>
<dbReference type="EMBL" id="BHZE01000029">
    <property type="protein sequence ID" value="GCD78635.1"/>
    <property type="molecule type" value="Genomic_DNA"/>
</dbReference>
<organism evidence="8 9">
    <name type="scientific">Thermaurantimonas aggregans</name>
    <dbReference type="NCBI Taxonomy" id="2173829"/>
    <lineage>
        <taxon>Bacteria</taxon>
        <taxon>Pseudomonadati</taxon>
        <taxon>Bacteroidota</taxon>
        <taxon>Flavobacteriia</taxon>
        <taxon>Flavobacteriales</taxon>
        <taxon>Schleiferiaceae</taxon>
        <taxon>Thermaurantimonas</taxon>
    </lineage>
</organism>
<reference evidence="8 9" key="1">
    <citation type="submission" date="2018-11" db="EMBL/GenBank/DDBJ databases">
        <title>Schleiferia aggregans sp. nov., a moderately thermophilic heterotrophic bacterium isolated from microbial mats at a terrestrial hot spring.</title>
        <authorList>
            <person name="Iino T."/>
            <person name="Ohkuma M."/>
            <person name="Haruta S."/>
        </authorList>
    </citation>
    <scope>NUCLEOTIDE SEQUENCE [LARGE SCALE GENOMIC DNA]</scope>
    <source>
        <strain evidence="8 9">LA</strain>
    </source>
</reference>
<feature type="modified residue" description="N6-(pyridoxal phosphate)lysine" evidence="7">
    <location>
        <position position="271"/>
    </location>
</feature>
<dbReference type="InterPro" id="IPR049704">
    <property type="entry name" value="Aminotrans_3_PPA_site"/>
</dbReference>
<evidence type="ECO:0000256" key="4">
    <source>
        <dbReference type="ARBA" id="ARBA00022898"/>
    </source>
</evidence>
<dbReference type="FunFam" id="3.40.640.10:FF:000021">
    <property type="entry name" value="Glutamate-1-semialdehyde 2,1-aminomutase"/>
    <property type="match status" value="1"/>
</dbReference>
<comment type="pathway">
    <text evidence="2">Porphyrin-containing compound metabolism; protoporphyrin-IX biosynthesis; 5-aminolevulinate from L-glutamyl-tRNA(Glu): step 2/2.</text>
</comment>
<dbReference type="NCBIfam" id="NF000818">
    <property type="entry name" value="PRK00062.1"/>
    <property type="match status" value="1"/>
</dbReference>
<dbReference type="PANTHER" id="PTHR43713">
    <property type="entry name" value="GLUTAMATE-1-SEMIALDEHYDE 2,1-AMINOMUTASE"/>
    <property type="match status" value="1"/>
</dbReference>
<dbReference type="GO" id="GO:0008483">
    <property type="term" value="F:transaminase activity"/>
    <property type="evidence" value="ECO:0007669"/>
    <property type="project" value="InterPro"/>
</dbReference>
<comment type="cofactor">
    <cofactor evidence="1 7">
        <name>pyridoxal 5'-phosphate</name>
        <dbReference type="ChEBI" id="CHEBI:597326"/>
    </cofactor>
</comment>
<evidence type="ECO:0000256" key="2">
    <source>
        <dbReference type="ARBA" id="ARBA00004819"/>
    </source>
</evidence>
<dbReference type="InterPro" id="IPR015422">
    <property type="entry name" value="PyrdxlP-dep_Trfase_small"/>
</dbReference>
<comment type="similarity">
    <text evidence="3 7">Belongs to the class-III pyridoxal-phosphate-dependent aminotransferase family. HemL subfamily.</text>
</comment>
<evidence type="ECO:0000313" key="8">
    <source>
        <dbReference type="EMBL" id="GCD78635.1"/>
    </source>
</evidence>
<dbReference type="EC" id="5.4.3.8" evidence="7"/>
<dbReference type="UniPathway" id="UPA00251">
    <property type="reaction ID" value="UER00317"/>
</dbReference>
<dbReference type="NCBIfam" id="TIGR00713">
    <property type="entry name" value="hemL"/>
    <property type="match status" value="1"/>
</dbReference>
<dbReference type="InterPro" id="IPR015421">
    <property type="entry name" value="PyrdxlP-dep_Trfase_major"/>
</dbReference>
<dbReference type="GO" id="GO:0042286">
    <property type="term" value="F:glutamate-1-semialdehyde 2,1-aminomutase activity"/>
    <property type="evidence" value="ECO:0007669"/>
    <property type="project" value="UniProtKB-UniRule"/>
</dbReference>
<comment type="caution">
    <text evidence="8">The sequence shown here is derived from an EMBL/GenBank/DDBJ whole genome shotgun (WGS) entry which is preliminary data.</text>
</comment>
<dbReference type="Gene3D" id="3.90.1150.10">
    <property type="entry name" value="Aspartate Aminotransferase, domain 1"/>
    <property type="match status" value="1"/>
</dbReference>
<comment type="subunit">
    <text evidence="7">Homodimer.</text>
</comment>
<accession>A0A401XNQ8</accession>
<dbReference type="PANTHER" id="PTHR43713:SF3">
    <property type="entry name" value="GLUTAMATE-1-SEMIALDEHYDE 2,1-AMINOMUTASE 1, CHLOROPLASTIC-RELATED"/>
    <property type="match status" value="1"/>
</dbReference>
<keyword evidence="7" id="KW-0963">Cytoplasm</keyword>
<dbReference type="GO" id="GO:0006782">
    <property type="term" value="P:protoporphyrinogen IX biosynthetic process"/>
    <property type="evidence" value="ECO:0007669"/>
    <property type="project" value="UniProtKB-UniRule"/>
</dbReference>
<evidence type="ECO:0000256" key="1">
    <source>
        <dbReference type="ARBA" id="ARBA00001933"/>
    </source>
</evidence>
<gene>
    <name evidence="7 8" type="primary">hemL</name>
    <name evidence="8" type="ORF">JCM31826_21170</name>
</gene>
<dbReference type="Pfam" id="PF00202">
    <property type="entry name" value="Aminotran_3"/>
    <property type="match status" value="1"/>
</dbReference>
<evidence type="ECO:0000256" key="6">
    <source>
        <dbReference type="ARBA" id="ARBA00023244"/>
    </source>
</evidence>